<dbReference type="AlphaFoldDB" id="A0A9N9J0U2"/>
<sequence>LFNAGHTPASAYNTYMEEIQLKYDNNEVVLADRAICPHKHDIYNLQ</sequence>
<evidence type="ECO:0000313" key="1">
    <source>
        <dbReference type="EMBL" id="CAG8759089.1"/>
    </source>
</evidence>
<evidence type="ECO:0000313" key="2">
    <source>
        <dbReference type="Proteomes" id="UP000789508"/>
    </source>
</evidence>
<gene>
    <name evidence="1" type="ORF">ALEPTO_LOCUS13601</name>
</gene>
<comment type="caution">
    <text evidence="1">The sequence shown here is derived from an EMBL/GenBank/DDBJ whole genome shotgun (WGS) entry which is preliminary data.</text>
</comment>
<proteinExistence type="predicted"/>
<reference evidence="1" key="1">
    <citation type="submission" date="2021-06" db="EMBL/GenBank/DDBJ databases">
        <authorList>
            <person name="Kallberg Y."/>
            <person name="Tangrot J."/>
            <person name="Rosling A."/>
        </authorList>
    </citation>
    <scope>NUCLEOTIDE SEQUENCE</scope>
    <source>
        <strain evidence="1">FL130A</strain>
    </source>
</reference>
<organism evidence="1 2">
    <name type="scientific">Ambispora leptoticha</name>
    <dbReference type="NCBI Taxonomy" id="144679"/>
    <lineage>
        <taxon>Eukaryota</taxon>
        <taxon>Fungi</taxon>
        <taxon>Fungi incertae sedis</taxon>
        <taxon>Mucoromycota</taxon>
        <taxon>Glomeromycotina</taxon>
        <taxon>Glomeromycetes</taxon>
        <taxon>Archaeosporales</taxon>
        <taxon>Ambisporaceae</taxon>
        <taxon>Ambispora</taxon>
    </lineage>
</organism>
<name>A0A9N9J0U2_9GLOM</name>
<keyword evidence="2" id="KW-1185">Reference proteome</keyword>
<feature type="non-terminal residue" evidence="1">
    <location>
        <position position="1"/>
    </location>
</feature>
<accession>A0A9N9J0U2</accession>
<dbReference type="EMBL" id="CAJVPS010045253">
    <property type="protein sequence ID" value="CAG8759089.1"/>
    <property type="molecule type" value="Genomic_DNA"/>
</dbReference>
<protein>
    <submittedName>
        <fullName evidence="1">6747_t:CDS:1</fullName>
    </submittedName>
</protein>
<dbReference type="Proteomes" id="UP000789508">
    <property type="component" value="Unassembled WGS sequence"/>
</dbReference>
<dbReference type="OrthoDB" id="2317930at2759"/>